<evidence type="ECO:0000313" key="3">
    <source>
        <dbReference type="Proteomes" id="UP001519460"/>
    </source>
</evidence>
<feature type="non-terminal residue" evidence="2">
    <location>
        <position position="1"/>
    </location>
</feature>
<reference evidence="2 3" key="1">
    <citation type="journal article" date="2023" name="Sci. Data">
        <title>Genome assembly of the Korean intertidal mud-creeper Batillaria attramentaria.</title>
        <authorList>
            <person name="Patra A.K."/>
            <person name="Ho P.T."/>
            <person name="Jun S."/>
            <person name="Lee S.J."/>
            <person name="Kim Y."/>
            <person name="Won Y.J."/>
        </authorList>
    </citation>
    <scope>NUCLEOTIDE SEQUENCE [LARGE SCALE GENOMIC DNA]</scope>
    <source>
        <strain evidence="2">Wonlab-2016</strain>
    </source>
</reference>
<dbReference type="Proteomes" id="UP001519460">
    <property type="component" value="Unassembled WGS sequence"/>
</dbReference>
<proteinExistence type="predicted"/>
<sequence>DRTEEEKRSARHDDFSTSEDAEFGDRNSLVGCVGLTARQFQGFNNVIDLQCSGHILGSDIDVLTIVLYVVRNDQVVASANIGKRECSTSGSFSSCVFDAVDSRRTVLRTLVADLREAEWREYGCNVTSFKTGGRVKTTSWSLRVHVDRKEDSGGETVLSCCDPINKQKKQGTEPVARSLAQRRRDAKINRSVCGDRLCAMMFGCFSMTRVSTSINLTSPQSDCSIR</sequence>
<feature type="non-terminal residue" evidence="2">
    <location>
        <position position="226"/>
    </location>
</feature>
<gene>
    <name evidence="2" type="ORF">BaRGS_00039030</name>
</gene>
<dbReference type="AlphaFoldDB" id="A0ABD0J432"/>
<feature type="compositionally biased region" description="Basic and acidic residues" evidence="1">
    <location>
        <begin position="1"/>
        <end position="15"/>
    </location>
</feature>
<protein>
    <submittedName>
        <fullName evidence="2">Uncharacterized protein</fullName>
    </submittedName>
</protein>
<evidence type="ECO:0000256" key="1">
    <source>
        <dbReference type="SAM" id="MobiDB-lite"/>
    </source>
</evidence>
<accession>A0ABD0J432</accession>
<organism evidence="2 3">
    <name type="scientific">Batillaria attramentaria</name>
    <dbReference type="NCBI Taxonomy" id="370345"/>
    <lineage>
        <taxon>Eukaryota</taxon>
        <taxon>Metazoa</taxon>
        <taxon>Spiralia</taxon>
        <taxon>Lophotrochozoa</taxon>
        <taxon>Mollusca</taxon>
        <taxon>Gastropoda</taxon>
        <taxon>Caenogastropoda</taxon>
        <taxon>Sorbeoconcha</taxon>
        <taxon>Cerithioidea</taxon>
        <taxon>Batillariidae</taxon>
        <taxon>Batillaria</taxon>
    </lineage>
</organism>
<comment type="caution">
    <text evidence="2">The sequence shown here is derived from an EMBL/GenBank/DDBJ whole genome shotgun (WGS) entry which is preliminary data.</text>
</comment>
<evidence type="ECO:0000313" key="2">
    <source>
        <dbReference type="EMBL" id="KAK7458974.1"/>
    </source>
</evidence>
<feature type="region of interest" description="Disordered" evidence="1">
    <location>
        <begin position="1"/>
        <end position="22"/>
    </location>
</feature>
<dbReference type="EMBL" id="JACVVK020000660">
    <property type="protein sequence ID" value="KAK7458974.1"/>
    <property type="molecule type" value="Genomic_DNA"/>
</dbReference>
<name>A0ABD0J432_9CAEN</name>
<keyword evidence="3" id="KW-1185">Reference proteome</keyword>